<evidence type="ECO:0000313" key="7">
    <source>
        <dbReference type="EMBL" id="AKK20364.1"/>
    </source>
</evidence>
<dbReference type="RefSeq" id="WP_047264356.1">
    <property type="nucleotide sequence ID" value="NZ_CP004021.1"/>
</dbReference>
<evidence type="ECO:0000256" key="4">
    <source>
        <dbReference type="ARBA" id="ARBA00022723"/>
    </source>
</evidence>
<proteinExistence type="inferred from homology"/>
<evidence type="ECO:0000256" key="1">
    <source>
        <dbReference type="ARBA" id="ARBA00004196"/>
    </source>
</evidence>
<dbReference type="STRING" id="1277257.G293_03680"/>
<evidence type="ECO:0000256" key="6">
    <source>
        <dbReference type="RuleBase" id="RU003512"/>
    </source>
</evidence>
<dbReference type="PATRIC" id="fig|1277257.4.peg.791"/>
<evidence type="ECO:0000256" key="2">
    <source>
        <dbReference type="ARBA" id="ARBA00011028"/>
    </source>
</evidence>
<dbReference type="SUPFAM" id="SSF53807">
    <property type="entry name" value="Helical backbone' metal receptor"/>
    <property type="match status" value="1"/>
</dbReference>
<dbReference type="PANTHER" id="PTHR42953">
    <property type="entry name" value="HIGH-AFFINITY ZINC UPTAKE SYSTEM PROTEIN ZNUA-RELATED"/>
    <property type="match status" value="1"/>
</dbReference>
<dbReference type="PANTHER" id="PTHR42953:SF1">
    <property type="entry name" value="METAL-BINDING PROTEIN HI_0362-RELATED"/>
    <property type="match status" value="1"/>
</dbReference>
<dbReference type="Pfam" id="PF01297">
    <property type="entry name" value="ZnuA"/>
    <property type="match status" value="1"/>
</dbReference>
<comment type="subcellular location">
    <subcellularLocation>
        <location evidence="1">Cell envelope</location>
    </subcellularLocation>
</comment>
<dbReference type="GO" id="GO:0030001">
    <property type="term" value="P:metal ion transport"/>
    <property type="evidence" value="ECO:0007669"/>
    <property type="project" value="InterPro"/>
</dbReference>
<dbReference type="InterPro" id="IPR050492">
    <property type="entry name" value="Bact_metal-bind_prot9"/>
</dbReference>
<dbReference type="KEGG" id="lau:G293_03680"/>
<name>A0A0G3I394_LIBAF</name>
<dbReference type="Proteomes" id="UP000035503">
    <property type="component" value="Chromosome"/>
</dbReference>
<evidence type="ECO:0000313" key="8">
    <source>
        <dbReference type="Proteomes" id="UP000035503"/>
    </source>
</evidence>
<dbReference type="InterPro" id="IPR006129">
    <property type="entry name" value="AdhesinB"/>
</dbReference>
<dbReference type="OrthoDB" id="9793396at2"/>
<dbReference type="Gene3D" id="3.40.50.1980">
    <property type="entry name" value="Nitrogenase molybdenum iron protein domain"/>
    <property type="match status" value="2"/>
</dbReference>
<protein>
    <submittedName>
        <fullName evidence="7">Periplasmic solute binding protein</fullName>
    </submittedName>
</protein>
<keyword evidence="5" id="KW-0732">Signal</keyword>
<dbReference type="GO" id="GO:0007155">
    <property type="term" value="P:cell adhesion"/>
    <property type="evidence" value="ECO:0007669"/>
    <property type="project" value="InterPro"/>
</dbReference>
<dbReference type="EMBL" id="CP004021">
    <property type="protein sequence ID" value="AKK20364.1"/>
    <property type="molecule type" value="Genomic_DNA"/>
</dbReference>
<gene>
    <name evidence="7" type="ORF">G293_03680</name>
</gene>
<organism evidence="7 8">
    <name type="scientific">Candidatus Liberibacter africanus PTSAPSY</name>
    <dbReference type="NCBI Taxonomy" id="1277257"/>
    <lineage>
        <taxon>Bacteria</taxon>
        <taxon>Pseudomonadati</taxon>
        <taxon>Pseudomonadota</taxon>
        <taxon>Alphaproteobacteria</taxon>
        <taxon>Hyphomicrobiales</taxon>
        <taxon>Rhizobiaceae</taxon>
        <taxon>Liberibacter</taxon>
    </lineage>
</organism>
<reference evidence="7 8" key="1">
    <citation type="journal article" date="2015" name="Genome Announc.">
        <title>Complete Genome Sequence of 'Candidatus Liberibacter africanus,' a Bacterium Associated with Citrus Huanglongbing.</title>
        <authorList>
            <person name="Lin H."/>
            <person name="Pietersen G."/>
            <person name="Han C."/>
            <person name="Read D.A."/>
            <person name="Lou B."/>
            <person name="Gupta G."/>
            <person name="Civerolo E.L."/>
        </authorList>
    </citation>
    <scope>NUCLEOTIDE SEQUENCE [LARGE SCALE GENOMIC DNA]</scope>
    <source>
        <strain evidence="7 8">PTSAPSY</strain>
    </source>
</reference>
<dbReference type="GO" id="GO:0030313">
    <property type="term" value="C:cell envelope"/>
    <property type="evidence" value="ECO:0007669"/>
    <property type="project" value="UniProtKB-SubCell"/>
</dbReference>
<accession>A0A0G3I394</accession>
<evidence type="ECO:0000256" key="3">
    <source>
        <dbReference type="ARBA" id="ARBA00022448"/>
    </source>
</evidence>
<sequence length="299" mass="33941">MILRYFSYFLFVFFSIMPVSISAEQQKKVVLSSFSIIGDMTKNIAKNLVKVVTLVQTDQDSHSYQITSADAIKIQSADLILCNGLHLEETFMKYFTNLKKDTKIVTVTDGIKPISVSEDPNVDDNPNPHAWMSLTNAMIYIENIRKALESLDPSNAEEYARNAREYAEKIQTALLPLKNRIDMISPENRWFVTSEGCLVYLAKDFGFNSLYLWPINSDSERSPLKIRDVINKMRFHKIKFIYSESTNSDQPAKQVAYETNASYGGVLYVDSLSKSNGPASTYLDLLKFSVTKITDNLSQ</sequence>
<dbReference type="InterPro" id="IPR006127">
    <property type="entry name" value="ZnuA-like"/>
</dbReference>
<keyword evidence="4" id="KW-0479">Metal-binding</keyword>
<keyword evidence="3 6" id="KW-0813">Transport</keyword>
<dbReference type="InterPro" id="IPR006128">
    <property type="entry name" value="Lipoprotein_PsaA-like"/>
</dbReference>
<dbReference type="GO" id="GO:0046872">
    <property type="term" value="F:metal ion binding"/>
    <property type="evidence" value="ECO:0007669"/>
    <property type="project" value="UniProtKB-KW"/>
</dbReference>
<comment type="similarity">
    <text evidence="2 6">Belongs to the bacterial solute-binding protein 9 family.</text>
</comment>
<evidence type="ECO:0000256" key="5">
    <source>
        <dbReference type="ARBA" id="ARBA00022729"/>
    </source>
</evidence>
<keyword evidence="8" id="KW-1185">Reference proteome</keyword>
<dbReference type="PRINTS" id="PR00691">
    <property type="entry name" value="ADHESINB"/>
</dbReference>
<dbReference type="PRINTS" id="PR00690">
    <property type="entry name" value="ADHESNFAMILY"/>
</dbReference>
<dbReference type="AlphaFoldDB" id="A0A0G3I394"/>